<feature type="transmembrane region" description="Helical" evidence="12">
    <location>
        <begin position="31"/>
        <end position="50"/>
    </location>
</feature>
<evidence type="ECO:0000256" key="11">
    <source>
        <dbReference type="ARBA" id="ARBA00023136"/>
    </source>
</evidence>
<dbReference type="InterPro" id="IPR000390">
    <property type="entry name" value="Small_drug/metabolite_transptr"/>
</dbReference>
<accession>A0A494Y5N3</accession>
<evidence type="ECO:0000256" key="5">
    <source>
        <dbReference type="ARBA" id="ARBA00022519"/>
    </source>
</evidence>
<dbReference type="OrthoDB" id="157232at2"/>
<comment type="caution">
    <text evidence="14">The sequence shown here is derived from an EMBL/GenBank/DDBJ whole genome shotgun (WGS) entry which is preliminary data.</text>
</comment>
<dbReference type="AlphaFoldDB" id="A0A494Y5N3"/>
<keyword evidence="6" id="KW-0441">Lipid A biosynthesis</keyword>
<keyword evidence="4" id="KW-0444">Lipid biosynthesis</keyword>
<dbReference type="GO" id="GO:0005886">
    <property type="term" value="C:plasma membrane"/>
    <property type="evidence" value="ECO:0007669"/>
    <property type="project" value="UniProtKB-SubCell"/>
</dbReference>
<evidence type="ECO:0000256" key="7">
    <source>
        <dbReference type="ARBA" id="ARBA00022692"/>
    </source>
</evidence>
<protein>
    <submittedName>
        <fullName evidence="14">LuxR family transcriptional regulator</fullName>
    </submittedName>
</protein>
<dbReference type="PANTHER" id="PTHR30561">
    <property type="entry name" value="SMR FAMILY PROTON-DEPENDENT DRUG EFFLUX TRANSPORTER SUGE"/>
    <property type="match status" value="1"/>
</dbReference>
<dbReference type="SUPFAM" id="SSF103481">
    <property type="entry name" value="Multidrug resistance efflux transporter EmrE"/>
    <property type="match status" value="2"/>
</dbReference>
<name>A0A494Y5N3_9BACL</name>
<dbReference type="RefSeq" id="WP_120974399.1">
    <property type="nucleotide sequence ID" value="NZ_RBZM01000002.1"/>
</dbReference>
<dbReference type="GO" id="GO:0022857">
    <property type="term" value="F:transmembrane transporter activity"/>
    <property type="evidence" value="ECO:0007669"/>
    <property type="project" value="InterPro"/>
</dbReference>
<evidence type="ECO:0000256" key="1">
    <source>
        <dbReference type="ARBA" id="ARBA00004651"/>
    </source>
</evidence>
<evidence type="ECO:0000256" key="8">
    <source>
        <dbReference type="ARBA" id="ARBA00022985"/>
    </source>
</evidence>
<dbReference type="InterPro" id="IPR037185">
    <property type="entry name" value="EmrE-like"/>
</dbReference>
<organism evidence="14 15">
    <name type="scientific">Cohnella endophytica</name>
    <dbReference type="NCBI Taxonomy" id="2419778"/>
    <lineage>
        <taxon>Bacteria</taxon>
        <taxon>Bacillati</taxon>
        <taxon>Bacillota</taxon>
        <taxon>Bacilli</taxon>
        <taxon>Bacillales</taxon>
        <taxon>Paenibacillaceae</taxon>
        <taxon>Cohnella</taxon>
    </lineage>
</organism>
<feature type="domain" description="EamA" evidence="13">
    <location>
        <begin position="150"/>
        <end position="281"/>
    </location>
</feature>
<feature type="transmembrane region" description="Helical" evidence="12">
    <location>
        <begin position="212"/>
        <end position="234"/>
    </location>
</feature>
<feature type="transmembrane region" description="Helical" evidence="12">
    <location>
        <begin position="106"/>
        <end position="129"/>
    </location>
</feature>
<reference evidence="14 15" key="1">
    <citation type="submission" date="2018-10" db="EMBL/GenBank/DDBJ databases">
        <title>Cohnella sp. M2MS4P-1, whole genome shotgun sequence.</title>
        <authorList>
            <person name="Tuo L."/>
        </authorList>
    </citation>
    <scope>NUCLEOTIDE SEQUENCE [LARGE SCALE GENOMIC DNA]</scope>
    <source>
        <strain evidence="14 15">M2MS4P-1</strain>
    </source>
</reference>
<sequence length="284" mass="30870">MSFVPILLVVLSGLSHATWNLFTKRSLNKHAFLWFCQWTAILIFLPIMLYQSDSFPGVSPVGWLTIGLSMLLHGLYVVVLAQAYVFGDMSKVYPIMRGTSPLLVPLLSVLILKEALPLIGWLGILLIVGGIAMGGEKGTRLTLANWGDKTVLLAMTVGILITSYTVVDRLALDYIPATILNWLSNVGNLIALTYLALGSGQLKREWSMNWRTILLGGILAPGGYILFLIALKFMPVSQLAPMREIGTVFGTVMAIFILRERQASGRIAAAVLITAGIVLLSQAG</sequence>
<comment type="similarity">
    <text evidence="2">Belongs to the EamA transporter family.</text>
</comment>
<evidence type="ECO:0000256" key="4">
    <source>
        <dbReference type="ARBA" id="ARBA00022516"/>
    </source>
</evidence>
<evidence type="ECO:0000256" key="9">
    <source>
        <dbReference type="ARBA" id="ARBA00022989"/>
    </source>
</evidence>
<keyword evidence="11 12" id="KW-0472">Membrane</keyword>
<evidence type="ECO:0000256" key="12">
    <source>
        <dbReference type="SAM" id="Phobius"/>
    </source>
</evidence>
<feature type="transmembrane region" description="Helical" evidence="12">
    <location>
        <begin position="265"/>
        <end position="283"/>
    </location>
</feature>
<evidence type="ECO:0000313" key="15">
    <source>
        <dbReference type="Proteomes" id="UP000282076"/>
    </source>
</evidence>
<dbReference type="InterPro" id="IPR000620">
    <property type="entry name" value="EamA_dom"/>
</dbReference>
<dbReference type="Proteomes" id="UP000282076">
    <property type="component" value="Unassembled WGS sequence"/>
</dbReference>
<comment type="subcellular location">
    <subcellularLocation>
        <location evidence="1">Cell membrane</location>
        <topology evidence="1">Multi-pass membrane protein</topology>
    </subcellularLocation>
</comment>
<evidence type="ECO:0000256" key="3">
    <source>
        <dbReference type="ARBA" id="ARBA00022475"/>
    </source>
</evidence>
<evidence type="ECO:0000313" key="14">
    <source>
        <dbReference type="EMBL" id="RKP56825.1"/>
    </source>
</evidence>
<gene>
    <name evidence="14" type="ORF">D7Z26_02210</name>
</gene>
<dbReference type="GO" id="GO:0009103">
    <property type="term" value="P:lipopolysaccharide biosynthetic process"/>
    <property type="evidence" value="ECO:0007669"/>
    <property type="project" value="UniProtKB-KW"/>
</dbReference>
<dbReference type="PANTHER" id="PTHR30561:SF9">
    <property type="entry name" value="4-AMINO-4-DEOXY-L-ARABINOSE-PHOSPHOUNDECAPRENOL FLIPPASE SUBUNIT ARNF-RELATED"/>
    <property type="match status" value="1"/>
</dbReference>
<dbReference type="EMBL" id="RBZM01000002">
    <property type="protein sequence ID" value="RKP56825.1"/>
    <property type="molecule type" value="Genomic_DNA"/>
</dbReference>
<keyword evidence="15" id="KW-1185">Reference proteome</keyword>
<keyword evidence="5" id="KW-0997">Cell inner membrane</keyword>
<feature type="domain" description="EamA" evidence="13">
    <location>
        <begin position="6"/>
        <end position="133"/>
    </location>
</feature>
<keyword evidence="7 12" id="KW-0812">Transmembrane</keyword>
<keyword evidence="10" id="KW-0443">Lipid metabolism</keyword>
<feature type="transmembrane region" description="Helical" evidence="12">
    <location>
        <begin position="179"/>
        <end position="200"/>
    </location>
</feature>
<keyword evidence="8" id="KW-0448">Lipopolysaccharide biosynthesis</keyword>
<evidence type="ECO:0000256" key="10">
    <source>
        <dbReference type="ARBA" id="ARBA00023098"/>
    </source>
</evidence>
<evidence type="ECO:0000256" key="6">
    <source>
        <dbReference type="ARBA" id="ARBA00022556"/>
    </source>
</evidence>
<feature type="transmembrane region" description="Helical" evidence="12">
    <location>
        <begin position="150"/>
        <end position="167"/>
    </location>
</feature>
<dbReference type="Gene3D" id="1.10.3730.20">
    <property type="match status" value="2"/>
</dbReference>
<feature type="transmembrane region" description="Helical" evidence="12">
    <location>
        <begin position="62"/>
        <end position="86"/>
    </location>
</feature>
<keyword evidence="3" id="KW-1003">Cell membrane</keyword>
<evidence type="ECO:0000256" key="2">
    <source>
        <dbReference type="ARBA" id="ARBA00007362"/>
    </source>
</evidence>
<keyword evidence="9 12" id="KW-1133">Transmembrane helix</keyword>
<feature type="transmembrane region" description="Helical" evidence="12">
    <location>
        <begin position="240"/>
        <end position="258"/>
    </location>
</feature>
<proteinExistence type="inferred from homology"/>
<dbReference type="Pfam" id="PF00892">
    <property type="entry name" value="EamA"/>
    <property type="match status" value="2"/>
</dbReference>
<evidence type="ECO:0000259" key="13">
    <source>
        <dbReference type="Pfam" id="PF00892"/>
    </source>
</evidence>